<dbReference type="AlphaFoldDB" id="A0A833TIB6"/>
<dbReference type="InterPro" id="IPR052035">
    <property type="entry name" value="ZnF_BED_domain_contain"/>
</dbReference>
<keyword evidence="2" id="KW-0479">Metal-binding</keyword>
<keyword evidence="3" id="KW-0863">Zinc-finger</keyword>
<feature type="transmembrane region" description="Helical" evidence="6">
    <location>
        <begin position="316"/>
        <end position="339"/>
    </location>
</feature>
<keyword evidence="6" id="KW-1133">Transmembrane helix</keyword>
<keyword evidence="5" id="KW-0539">Nucleus</keyword>
<name>A0A833TIB6_PHYIN</name>
<dbReference type="EMBL" id="WSZM01000126">
    <property type="protein sequence ID" value="KAF4041351.1"/>
    <property type="molecule type" value="Genomic_DNA"/>
</dbReference>
<sequence>MPSLAVYFHASQKATNRLDKIQREQYAVDEPFPLKRQPLRVVTDCPTLWSSARNMLARMVLFCYLRSTVGKKEFDRAPSLFEPGGKDWFAIKCLLAILDPIAATSELLGDQGYPTLALAYPCLRQIQRTLERGDWFDEEASRARNASYKNAVLDLMINVRLAFSGLFRKRFEKIPAEILRISYLDPRLTNMEGLSLEEAVCLESEYSAIMSTNSARERRIRTHCTAELYRYLDEVEDVTFDVDSLEWWRKRGSEFPNLTPLARKWLAFFSSAGNTVTAKRSSLDPSLVRDLRFIHDNFVYPGWKPAEKDTSIPKGMMLATFRGGGVLFLIVVLVILISIEKTDLDSAQ</sequence>
<evidence type="ECO:0000256" key="2">
    <source>
        <dbReference type="ARBA" id="ARBA00022723"/>
    </source>
</evidence>
<dbReference type="PANTHER" id="PTHR46481:SF10">
    <property type="entry name" value="ZINC FINGER BED DOMAIN-CONTAINING PROTEIN 39"/>
    <property type="match status" value="1"/>
</dbReference>
<accession>A0A833TIB6</accession>
<dbReference type="GO" id="GO:0005634">
    <property type="term" value="C:nucleus"/>
    <property type="evidence" value="ECO:0007669"/>
    <property type="project" value="UniProtKB-SubCell"/>
</dbReference>
<evidence type="ECO:0000256" key="3">
    <source>
        <dbReference type="ARBA" id="ARBA00022771"/>
    </source>
</evidence>
<keyword evidence="6" id="KW-0812">Transmembrane</keyword>
<dbReference type="InterPro" id="IPR012337">
    <property type="entry name" value="RNaseH-like_sf"/>
</dbReference>
<dbReference type="GO" id="GO:0046983">
    <property type="term" value="F:protein dimerization activity"/>
    <property type="evidence" value="ECO:0007669"/>
    <property type="project" value="InterPro"/>
</dbReference>
<evidence type="ECO:0000256" key="4">
    <source>
        <dbReference type="ARBA" id="ARBA00022833"/>
    </source>
</evidence>
<feature type="domain" description="HAT C-terminal dimerisation" evidence="7">
    <location>
        <begin position="227"/>
        <end position="297"/>
    </location>
</feature>
<dbReference type="Pfam" id="PF05699">
    <property type="entry name" value="Dimer_Tnp_hAT"/>
    <property type="match status" value="1"/>
</dbReference>
<reference evidence="8" key="1">
    <citation type="submission" date="2020-04" db="EMBL/GenBank/DDBJ databases">
        <title>Hybrid Assembly of Korean Phytophthora infestans isolates.</title>
        <authorList>
            <person name="Prokchorchik M."/>
            <person name="Lee Y."/>
            <person name="Seo J."/>
            <person name="Cho J.-H."/>
            <person name="Park Y.-E."/>
            <person name="Jang D.-C."/>
            <person name="Im J.-S."/>
            <person name="Choi J.-G."/>
            <person name="Park H.-J."/>
            <person name="Lee G.-B."/>
            <person name="Lee Y.-G."/>
            <person name="Hong S.-Y."/>
            <person name="Cho K."/>
            <person name="Sohn K.H."/>
        </authorList>
    </citation>
    <scope>NUCLEOTIDE SEQUENCE</scope>
    <source>
        <strain evidence="8">KR_1_A1</strain>
    </source>
</reference>
<keyword evidence="6" id="KW-0472">Membrane</keyword>
<evidence type="ECO:0000313" key="9">
    <source>
        <dbReference type="Proteomes" id="UP000602510"/>
    </source>
</evidence>
<dbReference type="InterPro" id="IPR008906">
    <property type="entry name" value="HATC_C_dom"/>
</dbReference>
<proteinExistence type="predicted"/>
<evidence type="ECO:0000259" key="7">
    <source>
        <dbReference type="Pfam" id="PF05699"/>
    </source>
</evidence>
<dbReference type="Proteomes" id="UP000602510">
    <property type="component" value="Unassembled WGS sequence"/>
</dbReference>
<comment type="subcellular location">
    <subcellularLocation>
        <location evidence="1">Nucleus</location>
    </subcellularLocation>
</comment>
<dbReference type="PANTHER" id="PTHR46481">
    <property type="entry name" value="ZINC FINGER BED DOMAIN-CONTAINING PROTEIN 4"/>
    <property type="match status" value="1"/>
</dbReference>
<keyword evidence="9" id="KW-1185">Reference proteome</keyword>
<comment type="caution">
    <text evidence="8">The sequence shown here is derived from an EMBL/GenBank/DDBJ whole genome shotgun (WGS) entry which is preliminary data.</text>
</comment>
<evidence type="ECO:0000256" key="1">
    <source>
        <dbReference type="ARBA" id="ARBA00004123"/>
    </source>
</evidence>
<keyword evidence="4" id="KW-0862">Zinc</keyword>
<dbReference type="GO" id="GO:0008270">
    <property type="term" value="F:zinc ion binding"/>
    <property type="evidence" value="ECO:0007669"/>
    <property type="project" value="UniProtKB-KW"/>
</dbReference>
<organism evidence="8 9">
    <name type="scientific">Phytophthora infestans</name>
    <name type="common">Potato late blight agent</name>
    <name type="synonym">Botrytis infestans</name>
    <dbReference type="NCBI Taxonomy" id="4787"/>
    <lineage>
        <taxon>Eukaryota</taxon>
        <taxon>Sar</taxon>
        <taxon>Stramenopiles</taxon>
        <taxon>Oomycota</taxon>
        <taxon>Peronosporomycetes</taxon>
        <taxon>Peronosporales</taxon>
        <taxon>Peronosporaceae</taxon>
        <taxon>Phytophthora</taxon>
    </lineage>
</organism>
<evidence type="ECO:0000256" key="5">
    <source>
        <dbReference type="ARBA" id="ARBA00023242"/>
    </source>
</evidence>
<dbReference type="SUPFAM" id="SSF53098">
    <property type="entry name" value="Ribonuclease H-like"/>
    <property type="match status" value="1"/>
</dbReference>
<evidence type="ECO:0000256" key="6">
    <source>
        <dbReference type="SAM" id="Phobius"/>
    </source>
</evidence>
<evidence type="ECO:0000313" key="8">
    <source>
        <dbReference type="EMBL" id="KAF4041351.1"/>
    </source>
</evidence>
<gene>
    <name evidence="8" type="ORF">GN244_ATG06419</name>
</gene>
<protein>
    <submittedName>
        <fullName evidence="8">HAT family C-terminal dimerization region</fullName>
    </submittedName>
</protein>